<comment type="caution">
    <text evidence="2">The sequence shown here is derived from an EMBL/GenBank/DDBJ whole genome shotgun (WGS) entry which is preliminary data.</text>
</comment>
<protein>
    <submittedName>
        <fullName evidence="2">Helix-turn-helix domain-containing protein</fullName>
    </submittedName>
</protein>
<dbReference type="EMBL" id="SJJR01000029">
    <property type="protein sequence ID" value="TCB90502.1"/>
    <property type="molecule type" value="Genomic_DNA"/>
</dbReference>
<name>A0A4R0G3N4_9ACTN</name>
<evidence type="ECO:0000313" key="3">
    <source>
        <dbReference type="Proteomes" id="UP000292274"/>
    </source>
</evidence>
<evidence type="ECO:0000313" key="2">
    <source>
        <dbReference type="EMBL" id="TCB90502.1"/>
    </source>
</evidence>
<reference evidence="2 3" key="1">
    <citation type="submission" date="2019-02" db="EMBL/GenBank/DDBJ databases">
        <title>Jishengella sp. nov., isolated from a root of Zingiber montanum.</title>
        <authorList>
            <person name="Kuncharoen N."/>
            <person name="Kudo T."/>
            <person name="Masahiro Y."/>
            <person name="Ohkuma M."/>
            <person name="Tanasupawat S."/>
        </authorList>
    </citation>
    <scope>NUCLEOTIDE SEQUENCE [LARGE SCALE GENOMIC DNA]</scope>
    <source>
        <strain evidence="2 3">PLAI 1-1</strain>
    </source>
</reference>
<dbReference type="AlphaFoldDB" id="A0A4R0G3N4"/>
<dbReference type="InterPro" id="IPR041657">
    <property type="entry name" value="HTH_17"/>
</dbReference>
<gene>
    <name evidence="2" type="ORF">E0H26_27025</name>
</gene>
<organism evidence="2 3">
    <name type="scientific">Micromonospora zingiberis</name>
    <dbReference type="NCBI Taxonomy" id="2053011"/>
    <lineage>
        <taxon>Bacteria</taxon>
        <taxon>Bacillati</taxon>
        <taxon>Actinomycetota</taxon>
        <taxon>Actinomycetes</taxon>
        <taxon>Micromonosporales</taxon>
        <taxon>Micromonosporaceae</taxon>
        <taxon>Micromonospora</taxon>
    </lineage>
</organism>
<evidence type="ECO:0000259" key="1">
    <source>
        <dbReference type="Pfam" id="PF12728"/>
    </source>
</evidence>
<dbReference type="OrthoDB" id="3541350at2"/>
<accession>A0A4R0G3N4</accession>
<dbReference type="Proteomes" id="UP000292274">
    <property type="component" value="Unassembled WGS sequence"/>
</dbReference>
<dbReference type="Pfam" id="PF12728">
    <property type="entry name" value="HTH_17"/>
    <property type="match status" value="1"/>
</dbReference>
<proteinExistence type="predicted"/>
<feature type="domain" description="Helix-turn-helix" evidence="1">
    <location>
        <begin position="3"/>
        <end position="48"/>
    </location>
</feature>
<keyword evidence="3" id="KW-1185">Reference proteome</keyword>
<sequence>MVDLATAARAVGLGRTKAYELARRKAFPCPVLRIGTSYRVRTADLLRLAGIERPQDADGLSDPDGQATTATT</sequence>